<keyword evidence="2" id="KW-0614">Plasmid</keyword>
<organism evidence="2 3">
    <name type="scientific">Arsenophonus nasoniae</name>
    <name type="common">son-killer infecting Nasonia vitripennis</name>
    <dbReference type="NCBI Taxonomy" id="638"/>
    <lineage>
        <taxon>Bacteria</taxon>
        <taxon>Pseudomonadati</taxon>
        <taxon>Pseudomonadota</taxon>
        <taxon>Gammaproteobacteria</taxon>
        <taxon>Enterobacterales</taxon>
        <taxon>Morganellaceae</taxon>
        <taxon>Arsenophonus</taxon>
    </lineage>
</organism>
<reference evidence="2" key="1">
    <citation type="submission" date="2023-04" db="EMBL/GenBank/DDBJ databases">
        <title>Genome dynamics across the evolutionary transition to endosymbiosis.</title>
        <authorList>
            <person name="Siozios S."/>
            <person name="Nadal-Jimenez P."/>
            <person name="Azagi T."/>
            <person name="Sprong H."/>
            <person name="Frost C.L."/>
            <person name="Parratt S.R."/>
            <person name="Taylor G."/>
            <person name="Brettell L."/>
            <person name="Lew K.C."/>
            <person name="Croft L."/>
            <person name="King K.C."/>
            <person name="Brockhurst M.A."/>
            <person name="Hypsa V."/>
            <person name="Novakova E."/>
            <person name="Darby A.C."/>
            <person name="Hurst G.D.D."/>
        </authorList>
    </citation>
    <scope>NUCLEOTIDE SEQUENCE</scope>
    <source>
        <strain evidence="2">AIh</strain>
        <plasmid evidence="2">paIh5</plasmid>
    </source>
</reference>
<evidence type="ECO:0000313" key="2">
    <source>
        <dbReference type="EMBL" id="WGL94024.1"/>
    </source>
</evidence>
<gene>
    <name evidence="2" type="ORF">QE207_01620</name>
</gene>
<geneLocation type="plasmid" evidence="2 3">
    <name>paIh5</name>
</geneLocation>
<dbReference type="Proteomes" id="UP001177597">
    <property type="component" value="Plasmid paIh5"/>
</dbReference>
<name>A0AA95GDE5_9GAMM</name>
<accession>A0AA95GDE5</accession>
<sequence length="220" mass="25030">MNKLMIVSFMSLSLLNFPIYGSGSGIPVFDGAAIAQAVALVEKANAQIKELQDQVQTAKSQLDAYKQEVIDTKKRLEGFTDYSAIFGSAEAYMQDFWDDLNKDLNAADIRKFADKYGFNLKDYEQIEREYKNKFQQVEKYEALEKNITAHSRRLGGAQKAFNHAKTPQQREELLNNIILESNVLQAQIAQTNANIQKMEKEQKLKEEAAVKKYLDANFSL</sequence>
<evidence type="ECO:0000256" key="1">
    <source>
        <dbReference type="SAM" id="Coils"/>
    </source>
</evidence>
<feature type="coiled-coil region" evidence="1">
    <location>
        <begin position="34"/>
        <end position="75"/>
    </location>
</feature>
<dbReference type="AlphaFoldDB" id="A0AA95GDE5"/>
<evidence type="ECO:0000313" key="3">
    <source>
        <dbReference type="Proteomes" id="UP001177597"/>
    </source>
</evidence>
<dbReference type="EMBL" id="CP123495">
    <property type="protein sequence ID" value="WGL94024.1"/>
    <property type="molecule type" value="Genomic_DNA"/>
</dbReference>
<keyword evidence="1" id="KW-0175">Coiled coil</keyword>
<dbReference type="Gene3D" id="1.20.58.430">
    <property type="entry name" value="Type IV secretion system, VirB5-domain"/>
    <property type="match status" value="1"/>
</dbReference>
<dbReference type="RefSeq" id="WP_280628442.1">
    <property type="nucleotide sequence ID" value="NZ_CP123495.1"/>
</dbReference>
<dbReference type="SUPFAM" id="SSF101082">
    <property type="entry name" value="Typo IV secretion system protein TraC"/>
    <property type="match status" value="1"/>
</dbReference>
<feature type="coiled-coil region" evidence="1">
    <location>
        <begin position="181"/>
        <end position="208"/>
    </location>
</feature>
<protein>
    <submittedName>
        <fullName evidence="2">Type IV secretion system protein</fullName>
    </submittedName>
</protein>
<dbReference type="Pfam" id="PF07996">
    <property type="entry name" value="T4SS"/>
    <property type="match status" value="1"/>
</dbReference>
<dbReference type="InterPro" id="IPR023220">
    <property type="entry name" value="T4SS_VirB5-domain"/>
</dbReference>
<proteinExistence type="predicted"/>
<dbReference type="InterPro" id="IPR014158">
    <property type="entry name" value="T4SS_VirB5"/>
</dbReference>